<dbReference type="InterPro" id="IPR025326">
    <property type="entry name" value="DUF4232"/>
</dbReference>
<feature type="compositionally biased region" description="Polar residues" evidence="1">
    <location>
        <begin position="454"/>
        <end position="463"/>
    </location>
</feature>
<name>A0AA94XWF1_9MICC</name>
<evidence type="ECO:0000256" key="2">
    <source>
        <dbReference type="SAM" id="Phobius"/>
    </source>
</evidence>
<accession>A0AA94XWF1</accession>
<keyword evidence="2" id="KW-0812">Transmembrane</keyword>
<dbReference type="EMBL" id="CP102487">
    <property type="protein sequence ID" value="UUX58628.1"/>
    <property type="molecule type" value="Genomic_DNA"/>
</dbReference>
<feature type="transmembrane region" description="Helical" evidence="2">
    <location>
        <begin position="7"/>
        <end position="26"/>
    </location>
</feature>
<evidence type="ECO:0000313" key="4">
    <source>
        <dbReference type="EMBL" id="UUX58628.1"/>
    </source>
</evidence>
<dbReference type="Pfam" id="PF14016">
    <property type="entry name" value="DUF4232"/>
    <property type="match status" value="1"/>
</dbReference>
<protein>
    <submittedName>
        <fullName evidence="4">DUF4232 domain-containing protein</fullName>
    </submittedName>
</protein>
<evidence type="ECO:0000313" key="5">
    <source>
        <dbReference type="Proteomes" id="UP001060018"/>
    </source>
</evidence>
<dbReference type="Proteomes" id="UP001060018">
    <property type="component" value="Chromosome"/>
</dbReference>
<evidence type="ECO:0000259" key="3">
    <source>
        <dbReference type="Pfam" id="PF14016"/>
    </source>
</evidence>
<feature type="region of interest" description="Disordered" evidence="1">
    <location>
        <begin position="441"/>
        <end position="463"/>
    </location>
</feature>
<organism evidence="4 5">
    <name type="scientific">Glutamicibacter halophytocola</name>
    <dbReference type="NCBI Taxonomy" id="1933880"/>
    <lineage>
        <taxon>Bacteria</taxon>
        <taxon>Bacillati</taxon>
        <taxon>Actinomycetota</taxon>
        <taxon>Actinomycetes</taxon>
        <taxon>Micrococcales</taxon>
        <taxon>Micrococcaceae</taxon>
        <taxon>Glutamicibacter</taxon>
    </lineage>
</organism>
<gene>
    <name evidence="4" type="ORF">NUH22_15205</name>
</gene>
<feature type="domain" description="DUF4232" evidence="3">
    <location>
        <begin position="308"/>
        <end position="440"/>
    </location>
</feature>
<reference evidence="4" key="1">
    <citation type="journal article" date="2022" name="Pest Manag. Sci.">
        <title>Glutamicibacter halophytocola-mediated host fitness of potato tuber moth on Solanaceae crops.</title>
        <authorList>
            <person name="Wang W."/>
            <person name="Xiao G."/>
            <person name="Du G."/>
            <person name="Chang L."/>
            <person name="Yang Y."/>
            <person name="Ye J."/>
            <person name="Chen B."/>
        </authorList>
    </citation>
    <scope>NUCLEOTIDE SEQUENCE</scope>
    <source>
        <strain evidence="4">S2</strain>
    </source>
</reference>
<keyword evidence="2" id="KW-0472">Membrane</keyword>
<evidence type="ECO:0000256" key="1">
    <source>
        <dbReference type="SAM" id="MobiDB-lite"/>
    </source>
</evidence>
<sequence length="463" mass="49130">MKPLRLGAMITALILAVVIVLIWKPWDAFNSCDAPKEYCALAAQLDQREGIDSTSVEHEITSVDAKDGNSSQASWTVKLDEHLAPEQAGDIAHWASSRIQAFIGQQSKVYSSIRFVAGEPQDSDVPNLALYPLDVSDSENVKEQIIQAFSLRQLGADSVGQRSAVAKDIQGMKVLGGYAAEHDEPLSLRLEDSSLIFSSDQRLDPAEFDLALEAAALDAVDSAVFDSSGLSVHTTAEAGSEDTGRIKKWLAKHAPLEQPVAFTLSNAGYSDVIEGWVGGKLPEELIARPARLPDNVAAWPQDPAAPACTENDLELTLGSPDAALGSRYMAVYAKNISTAPCAVEGYPQVQFRNSQGQAQQDVSLAPMASIQSERVVIPAGESILSALKWKAMSTANDPDATTSLDIAAAAGFEPTELVPEVEGSATSLDILDGGEISQSPWLQALDGWPAPGTAGQQSPGARP</sequence>
<dbReference type="RefSeq" id="WP_257745538.1">
    <property type="nucleotide sequence ID" value="NZ_CP102487.1"/>
</dbReference>
<dbReference type="AlphaFoldDB" id="A0AA94XWF1"/>
<keyword evidence="2" id="KW-1133">Transmembrane helix</keyword>
<proteinExistence type="predicted"/>